<dbReference type="AlphaFoldDB" id="A0A1X7T7P1"/>
<proteinExistence type="predicted"/>
<reference evidence="1" key="1">
    <citation type="submission" date="2017-05" db="UniProtKB">
        <authorList>
            <consortium name="EnsemblMetazoa"/>
        </authorList>
    </citation>
    <scope>IDENTIFICATION</scope>
</reference>
<evidence type="ECO:0000313" key="1">
    <source>
        <dbReference type="EnsemblMetazoa" id="Aqu2.1.10261_001"/>
    </source>
</evidence>
<dbReference type="InParanoid" id="A0A1X7T7P1"/>
<name>A0A1X7T7P1_AMPQE</name>
<accession>A0A1X7T7P1</accession>
<protein>
    <submittedName>
        <fullName evidence="1">Uncharacterized protein</fullName>
    </submittedName>
</protein>
<dbReference type="EnsemblMetazoa" id="Aqu2.1.10261_001">
    <property type="protein sequence ID" value="Aqu2.1.10261_001"/>
    <property type="gene ID" value="Aqu2.1.10261"/>
</dbReference>
<sequence length="72" mass="8444">MGSVTKTFFDRPGDHLASKWQRPYIVVVHWLRVKMSMVLLRVTDLCLRGTRSRLRPMLIEYDAPINPSILNF</sequence>
<organism evidence="1">
    <name type="scientific">Amphimedon queenslandica</name>
    <name type="common">Sponge</name>
    <dbReference type="NCBI Taxonomy" id="400682"/>
    <lineage>
        <taxon>Eukaryota</taxon>
        <taxon>Metazoa</taxon>
        <taxon>Porifera</taxon>
        <taxon>Demospongiae</taxon>
        <taxon>Heteroscleromorpha</taxon>
        <taxon>Haplosclerida</taxon>
        <taxon>Niphatidae</taxon>
        <taxon>Amphimedon</taxon>
    </lineage>
</organism>